<dbReference type="PANTHER" id="PTHR46697">
    <property type="entry name" value="FORMIN-BINDING PROTEIN 4"/>
    <property type="match status" value="1"/>
</dbReference>
<feature type="compositionally biased region" description="Polar residues" evidence="1">
    <location>
        <begin position="553"/>
        <end position="571"/>
    </location>
</feature>
<dbReference type="GeneID" id="106673108"/>
<feature type="compositionally biased region" description="Acidic residues" evidence="1">
    <location>
        <begin position="54"/>
        <end position="65"/>
    </location>
</feature>
<dbReference type="AlphaFoldDB" id="A0A8I6SB89"/>
<feature type="region of interest" description="Disordered" evidence="1">
    <location>
        <begin position="1"/>
        <end position="66"/>
    </location>
</feature>
<proteinExistence type="predicted"/>
<feature type="region of interest" description="Disordered" evidence="1">
    <location>
        <begin position="702"/>
        <end position="799"/>
    </location>
</feature>
<dbReference type="OMA" id="TGYPYYW"/>
<dbReference type="CDD" id="cd00201">
    <property type="entry name" value="WW"/>
    <property type="match status" value="1"/>
</dbReference>
<dbReference type="InterPro" id="IPR053076">
    <property type="entry name" value="WW_domain_protein"/>
</dbReference>
<feature type="region of interest" description="Disordered" evidence="1">
    <location>
        <begin position="864"/>
        <end position="916"/>
    </location>
</feature>
<protein>
    <recommendedName>
        <fullName evidence="2">WW domain-containing protein</fullName>
    </recommendedName>
</protein>
<feature type="region of interest" description="Disordered" evidence="1">
    <location>
        <begin position="220"/>
        <end position="351"/>
    </location>
</feature>
<dbReference type="InterPro" id="IPR001202">
    <property type="entry name" value="WW_dom"/>
</dbReference>
<evidence type="ECO:0000313" key="4">
    <source>
        <dbReference type="Proteomes" id="UP000494040"/>
    </source>
</evidence>
<feature type="region of interest" description="Disordered" evidence="1">
    <location>
        <begin position="363"/>
        <end position="446"/>
    </location>
</feature>
<reference evidence="3" key="1">
    <citation type="submission" date="2022-01" db="UniProtKB">
        <authorList>
            <consortium name="EnsemblMetazoa"/>
        </authorList>
    </citation>
    <scope>IDENTIFICATION</scope>
</reference>
<dbReference type="SMART" id="SM00456">
    <property type="entry name" value="WW"/>
    <property type="match status" value="2"/>
</dbReference>
<dbReference type="Proteomes" id="UP000494040">
    <property type="component" value="Unassembled WGS sequence"/>
</dbReference>
<feature type="domain" description="WW" evidence="2">
    <location>
        <begin position="148"/>
        <end position="182"/>
    </location>
</feature>
<feature type="compositionally biased region" description="Basic residues" evidence="1">
    <location>
        <begin position="305"/>
        <end position="315"/>
    </location>
</feature>
<dbReference type="SUPFAM" id="SSF51045">
    <property type="entry name" value="WW domain"/>
    <property type="match status" value="1"/>
</dbReference>
<dbReference type="PRINTS" id="PR01217">
    <property type="entry name" value="PRICHEXTENSN"/>
</dbReference>
<evidence type="ECO:0000259" key="2">
    <source>
        <dbReference type="PROSITE" id="PS50020"/>
    </source>
</evidence>
<dbReference type="Gene3D" id="2.20.70.10">
    <property type="match status" value="2"/>
</dbReference>
<keyword evidence="4" id="KW-1185">Reference proteome</keyword>
<feature type="compositionally biased region" description="Low complexity" evidence="1">
    <location>
        <begin position="486"/>
        <end position="497"/>
    </location>
</feature>
<dbReference type="Pfam" id="PF00397">
    <property type="entry name" value="WW"/>
    <property type="match status" value="1"/>
</dbReference>
<dbReference type="KEGG" id="clec:106673108"/>
<feature type="compositionally biased region" description="Pro residues" evidence="1">
    <location>
        <begin position="708"/>
        <end position="736"/>
    </location>
</feature>
<dbReference type="PANTHER" id="PTHR46697:SF1">
    <property type="entry name" value="FORMIN-BINDING PROTEIN 4"/>
    <property type="match status" value="1"/>
</dbReference>
<dbReference type="EnsemblMetazoa" id="XM_014405085.1">
    <property type="protein sequence ID" value="XP_014260571.1"/>
    <property type="gene ID" value="LOC106673108"/>
</dbReference>
<feature type="compositionally biased region" description="Polar residues" evidence="1">
    <location>
        <begin position="364"/>
        <end position="376"/>
    </location>
</feature>
<organism evidence="3 4">
    <name type="scientific">Cimex lectularius</name>
    <name type="common">Bed bug</name>
    <name type="synonym">Acanthia lectularia</name>
    <dbReference type="NCBI Taxonomy" id="79782"/>
    <lineage>
        <taxon>Eukaryota</taxon>
        <taxon>Metazoa</taxon>
        <taxon>Ecdysozoa</taxon>
        <taxon>Arthropoda</taxon>
        <taxon>Hexapoda</taxon>
        <taxon>Insecta</taxon>
        <taxon>Pterygota</taxon>
        <taxon>Neoptera</taxon>
        <taxon>Paraneoptera</taxon>
        <taxon>Hemiptera</taxon>
        <taxon>Heteroptera</taxon>
        <taxon>Panheteroptera</taxon>
        <taxon>Cimicomorpha</taxon>
        <taxon>Cimicidae</taxon>
        <taxon>Cimex</taxon>
    </lineage>
</organism>
<feature type="region of interest" description="Disordered" evidence="1">
    <location>
        <begin position="458"/>
        <end position="578"/>
    </location>
</feature>
<feature type="compositionally biased region" description="Basic and acidic residues" evidence="1">
    <location>
        <begin position="20"/>
        <end position="36"/>
    </location>
</feature>
<evidence type="ECO:0000313" key="3">
    <source>
        <dbReference type="EnsemblMetazoa" id="XP_014260571.1"/>
    </source>
</evidence>
<feature type="compositionally biased region" description="Basic and acidic residues" evidence="1">
    <location>
        <begin position="522"/>
        <end position="547"/>
    </location>
</feature>
<feature type="compositionally biased region" description="Pro residues" evidence="1">
    <location>
        <begin position="746"/>
        <end position="777"/>
    </location>
</feature>
<dbReference type="OrthoDB" id="2444812at2759"/>
<dbReference type="PROSITE" id="PS50020">
    <property type="entry name" value="WW_DOMAIN_2"/>
    <property type="match status" value="1"/>
</dbReference>
<feature type="compositionally biased region" description="Basic and acidic residues" evidence="1">
    <location>
        <begin position="288"/>
        <end position="303"/>
    </location>
</feature>
<dbReference type="InterPro" id="IPR036020">
    <property type="entry name" value="WW_dom_sf"/>
</dbReference>
<sequence length="948" mass="105891">MMGMKRYNSGRKQVLSLDGSPKENRPTWKSKYEHISAVHVTNGVSEGSPKEGEMEVEEEEEDEGVDSVAKTTALVGLSGYLSTDSSSSDSDLEGEVEAFIKEVDSIYVIEKPKTIVKPQVNPPVVEKVHQSAQDTYTQGSQHDPTAPTAPTNSWQECYDSSTGYTYYWNMETNEVTWDMPHEYQAYREALKQWQQYQANGVVAMIQQARAQHLQQQQQQQIQSMQQQSKPPSSEERVFKHFKKKKKKVDSDDEKIELITSYGPNSGDDSSDQEAKEPIMIPIKKKKDSKLEKVEDKKNLETNHYKGSHYHHRRKLGKEDHSQHSSGSLVPYHHDDSETDDSPQLTKEEEVKLKLASKIKEIREQIQQNSDSNSKTSNEFDDESTLLDRLRSQTQVLQELGGEIPESVKNIITEEKPSLVPSYTPDSDQDEDKKSTSRINNSLKSKLTARAKQLIATTLGQFDTAEFSEDSKEDGGNSSSGLNSFVGDSAGDSSSGMGLKRKLKIEIPQQSRKVEEQVPSEPTAKKDIENESQKDNDNPKRAKLEKIQFVKAETLNQPQKDTDENNSNTSVQPDPVKPTDIVNESEVIDVKDVSSLLLDKMKFLSASKEPVSAVQLWTIQLETLVSAWESNDLKETYITDWLTKTMRELERLESSVAPEGWLCKWQRNEKCYSYTNERTGQVTWEFPQTEDTEKAMTIGGEEDMEVCNTPPPPPSPTHPSPPPPPNISPPTPPPPPSITTFPDETPILPPLPPLPPPPPSEPPTQPPPPPEEPPPPLPNHHLMEPLPPGVDPPEILRPMPPLPQEYPVHIPGQLGMHIIPQIHYGIPYAQTSLAGTAISAIAHSRGNDNHDLSSELDSFYNDLASMEPSEQPSHPALPSFKEPTPPPPLPTTQALPVPDPLPTDIASKKKKKTKLAPGLALKKKGVSSLVAKWQQVQEDVRRDLKNIDN</sequence>
<evidence type="ECO:0000256" key="1">
    <source>
        <dbReference type="SAM" id="MobiDB-lite"/>
    </source>
</evidence>
<name>A0A8I6SB89_CIMLE</name>
<accession>A0A8I6SB89</accession>
<feature type="region of interest" description="Disordered" evidence="1">
    <location>
        <begin position="131"/>
        <end position="155"/>
    </location>
</feature>
<dbReference type="RefSeq" id="XP_014260571.1">
    <property type="nucleotide sequence ID" value="XM_014405085.1"/>
</dbReference>